<reference evidence="1 2" key="1">
    <citation type="journal article" date="2023" name="Sci. Data">
        <title>Genome assembly of the Korean intertidal mud-creeper Batillaria attramentaria.</title>
        <authorList>
            <person name="Patra A.K."/>
            <person name="Ho P.T."/>
            <person name="Jun S."/>
            <person name="Lee S.J."/>
            <person name="Kim Y."/>
            <person name="Won Y.J."/>
        </authorList>
    </citation>
    <scope>NUCLEOTIDE SEQUENCE [LARGE SCALE GENOMIC DNA]</scope>
    <source>
        <strain evidence="1">Wonlab-2016</strain>
    </source>
</reference>
<dbReference type="AlphaFoldDB" id="A0ABD0JU42"/>
<name>A0ABD0JU42_9CAEN</name>
<comment type="caution">
    <text evidence="1">The sequence shown here is derived from an EMBL/GenBank/DDBJ whole genome shotgun (WGS) entry which is preliminary data.</text>
</comment>
<evidence type="ECO:0008006" key="3">
    <source>
        <dbReference type="Google" id="ProtNLM"/>
    </source>
</evidence>
<dbReference type="EMBL" id="JACVVK020000326">
    <property type="protein sequence ID" value="KAK7478428.1"/>
    <property type="molecule type" value="Genomic_DNA"/>
</dbReference>
<proteinExistence type="predicted"/>
<keyword evidence="2" id="KW-1185">Reference proteome</keyword>
<evidence type="ECO:0000313" key="2">
    <source>
        <dbReference type="Proteomes" id="UP001519460"/>
    </source>
</evidence>
<protein>
    <recommendedName>
        <fullName evidence="3">Secreted protein</fullName>
    </recommendedName>
</protein>
<organism evidence="1 2">
    <name type="scientific">Batillaria attramentaria</name>
    <dbReference type="NCBI Taxonomy" id="370345"/>
    <lineage>
        <taxon>Eukaryota</taxon>
        <taxon>Metazoa</taxon>
        <taxon>Spiralia</taxon>
        <taxon>Lophotrochozoa</taxon>
        <taxon>Mollusca</taxon>
        <taxon>Gastropoda</taxon>
        <taxon>Caenogastropoda</taxon>
        <taxon>Sorbeoconcha</taxon>
        <taxon>Cerithioidea</taxon>
        <taxon>Batillariidae</taxon>
        <taxon>Batillaria</taxon>
    </lineage>
</organism>
<accession>A0ABD0JU42</accession>
<dbReference type="Proteomes" id="UP001519460">
    <property type="component" value="Unassembled WGS sequence"/>
</dbReference>
<sequence>MGGGLLWSIWCLRLDFRPIYQNNFPPTLLCQYTPRDSDKRFIFYSLLTSQSCFPSSPLALRRFGIVSAQPSSVSVEDCDWLLTDDAGKERKKE</sequence>
<gene>
    <name evidence="1" type="ORF">BaRGS_00030353</name>
</gene>
<feature type="non-terminal residue" evidence="1">
    <location>
        <position position="93"/>
    </location>
</feature>
<evidence type="ECO:0000313" key="1">
    <source>
        <dbReference type="EMBL" id="KAK7478428.1"/>
    </source>
</evidence>